<keyword evidence="2 8" id="KW-0489">Methyltransferase</keyword>
<dbReference type="PATRIC" id="fig|1434107.4.peg.2249"/>
<evidence type="ECO:0000256" key="1">
    <source>
        <dbReference type="ARBA" id="ARBA00001947"/>
    </source>
</evidence>
<dbReference type="OrthoDB" id="124836at2157"/>
<dbReference type="HOGENOM" id="CLU_040933_2_1_2"/>
<evidence type="ECO:0000313" key="8">
    <source>
        <dbReference type="EMBL" id="AKB82324.1"/>
    </source>
</evidence>
<dbReference type="Pfam" id="PF01208">
    <property type="entry name" value="URO-D"/>
    <property type="match status" value="1"/>
</dbReference>
<comment type="cofactor">
    <cofactor evidence="1">
        <name>Zn(2+)</name>
        <dbReference type="ChEBI" id="CHEBI:29105"/>
    </cofactor>
</comment>
<keyword evidence="6" id="KW-0484">Methanogenesis</keyword>
<dbReference type="SMR" id="A0A0E3WWU6"/>
<accession>A0A0E3WWU6</accession>
<dbReference type="NCBIfam" id="NF040654">
    <property type="entry name" value="MtaA_Meth"/>
    <property type="match status" value="1"/>
</dbReference>
<dbReference type="GO" id="GO:0032259">
    <property type="term" value="P:methylation"/>
    <property type="evidence" value="ECO:0007669"/>
    <property type="project" value="UniProtKB-KW"/>
</dbReference>
<dbReference type="GO" id="GO:0008168">
    <property type="term" value="F:methyltransferase activity"/>
    <property type="evidence" value="ECO:0007669"/>
    <property type="project" value="UniProtKB-KW"/>
</dbReference>
<dbReference type="RefSeq" id="WP_048107747.1">
    <property type="nucleotide sequence ID" value="NZ_CP009517.1"/>
</dbReference>
<dbReference type="InterPro" id="IPR038071">
    <property type="entry name" value="UROD/MetE-like_sf"/>
</dbReference>
<evidence type="ECO:0000256" key="3">
    <source>
        <dbReference type="ARBA" id="ARBA00022679"/>
    </source>
</evidence>
<dbReference type="GO" id="GO:0046872">
    <property type="term" value="F:metal ion binding"/>
    <property type="evidence" value="ECO:0007669"/>
    <property type="project" value="UniProtKB-KW"/>
</dbReference>
<feature type="domain" description="Uroporphyrinogen decarboxylase (URO-D)" evidence="7">
    <location>
        <begin position="6"/>
        <end position="337"/>
    </location>
</feature>
<dbReference type="InterPro" id="IPR052024">
    <property type="entry name" value="Methanogen_methyltrans"/>
</dbReference>
<reference evidence="8" key="1">
    <citation type="submission" date="2014-07" db="EMBL/GenBank/DDBJ databases">
        <title>Methanogenic archaea and the global carbon cycle.</title>
        <authorList>
            <person name="Henriksen J.R."/>
            <person name="Luke J."/>
            <person name="Reinhart S."/>
            <person name="Benedict M.N."/>
            <person name="Youngblut N.D."/>
            <person name="Metcalf M.E."/>
            <person name="Whitaker R.J."/>
            <person name="Metcalf W.W."/>
        </authorList>
    </citation>
    <scope>NUCLEOTIDE SEQUENCE [LARGE SCALE GENOMIC DNA]</scope>
    <source>
        <strain evidence="8">3</strain>
    </source>
</reference>
<keyword evidence="9" id="KW-1185">Reference proteome</keyword>
<dbReference type="EMBL" id="CP009517">
    <property type="protein sequence ID" value="AKB82324.1"/>
    <property type="molecule type" value="Genomic_DNA"/>
</dbReference>
<dbReference type="SUPFAM" id="SSF51726">
    <property type="entry name" value="UROD/MetE-like"/>
    <property type="match status" value="1"/>
</dbReference>
<dbReference type="Gene3D" id="3.20.20.210">
    <property type="match status" value="1"/>
</dbReference>
<dbReference type="GO" id="GO:0006730">
    <property type="term" value="P:one-carbon metabolic process"/>
    <property type="evidence" value="ECO:0007669"/>
    <property type="project" value="InterPro"/>
</dbReference>
<keyword evidence="4" id="KW-0479">Metal-binding</keyword>
<organism evidence="8 9">
    <name type="scientific">Methanosarcina barkeri 3</name>
    <dbReference type="NCBI Taxonomy" id="1434107"/>
    <lineage>
        <taxon>Archaea</taxon>
        <taxon>Methanobacteriati</taxon>
        <taxon>Methanobacteriota</taxon>
        <taxon>Stenosarchaea group</taxon>
        <taxon>Methanomicrobia</taxon>
        <taxon>Methanosarcinales</taxon>
        <taxon>Methanosarcinaceae</taxon>
        <taxon>Methanosarcina</taxon>
    </lineage>
</organism>
<evidence type="ECO:0000256" key="6">
    <source>
        <dbReference type="ARBA" id="ARBA00022994"/>
    </source>
</evidence>
<dbReference type="PANTHER" id="PTHR47099">
    <property type="entry name" value="METHYLCOBAMIDE:COM METHYLTRANSFERASE MTBA"/>
    <property type="match status" value="1"/>
</dbReference>
<protein>
    <submittedName>
        <fullName evidence="8">Methylcobamide:CoM methyltransferase MtaA</fullName>
    </submittedName>
</protein>
<dbReference type="InterPro" id="IPR006360">
    <property type="entry name" value="Mtase_MtaA_CmuA"/>
</dbReference>
<name>A0A0E3WWU6_METBA</name>
<keyword evidence="3" id="KW-0808">Transferase</keyword>
<evidence type="ECO:0000256" key="5">
    <source>
        <dbReference type="ARBA" id="ARBA00022833"/>
    </source>
</evidence>
<dbReference type="Proteomes" id="UP000033066">
    <property type="component" value="Chromosome"/>
</dbReference>
<keyword evidence="5" id="KW-0862">Zinc</keyword>
<dbReference type="GeneID" id="24789297"/>
<proteinExistence type="predicted"/>
<dbReference type="InterPro" id="IPR000257">
    <property type="entry name" value="Uroporphyrinogen_deCOase"/>
</dbReference>
<evidence type="ECO:0000256" key="2">
    <source>
        <dbReference type="ARBA" id="ARBA00022603"/>
    </source>
</evidence>
<sequence>MSKFTLKERFEKALKGEALDTVPVCSVTQTGTIELMEMTGAYWPQANFNADKMAALALAGYEIAGFENVRCPFDITVLAETFGCTIDEGSIDMQPYITDFPCKNEEDVKNIAVPDSLLESKRTSVVLEAVEILDEKVGETVPVIAGVVGPAGLASMLAGIKNYLTWFVKSPEVVEELMEVLTDSCIEYANGLLERGAHAITLIDSEAGPDIISPQMFEESVFPLYRKFCRKVKGLKVLHMCGDATTVLDPLGDAGFNGISIEEKVSVSFAKAITGNRVRLIGNVSPSDTLLSKEPEAVLIEATACLEDGIDILAPGCGLAPHTPLENIKALVQARDEFLTVNLR</sequence>
<dbReference type="STRING" id="1434107.MSBR3_1746"/>
<dbReference type="AlphaFoldDB" id="A0A0E3WWU6"/>
<dbReference type="PANTHER" id="PTHR47099:SF1">
    <property type="entry name" value="METHYLCOBAMIDE:COM METHYLTRANSFERASE MTBA"/>
    <property type="match status" value="1"/>
</dbReference>
<dbReference type="CDD" id="cd03307">
    <property type="entry name" value="Mta_CmuA_like"/>
    <property type="match status" value="1"/>
</dbReference>
<dbReference type="GO" id="GO:0006779">
    <property type="term" value="P:porphyrin-containing compound biosynthetic process"/>
    <property type="evidence" value="ECO:0007669"/>
    <property type="project" value="InterPro"/>
</dbReference>
<dbReference type="KEGG" id="mbak:MSBR3_1746"/>
<evidence type="ECO:0000256" key="4">
    <source>
        <dbReference type="ARBA" id="ARBA00022723"/>
    </source>
</evidence>
<gene>
    <name evidence="8" type="ORF">MSBR3_1746</name>
</gene>
<dbReference type="NCBIfam" id="NF004889">
    <property type="entry name" value="PRK06252.1"/>
    <property type="match status" value="1"/>
</dbReference>
<dbReference type="NCBIfam" id="TIGR01463">
    <property type="entry name" value="mtaA_cmuA"/>
    <property type="match status" value="1"/>
</dbReference>
<dbReference type="GO" id="GO:0015948">
    <property type="term" value="P:methanogenesis"/>
    <property type="evidence" value="ECO:0007669"/>
    <property type="project" value="UniProtKB-KW"/>
</dbReference>
<evidence type="ECO:0000259" key="7">
    <source>
        <dbReference type="Pfam" id="PF01208"/>
    </source>
</evidence>
<evidence type="ECO:0000313" key="9">
    <source>
        <dbReference type="Proteomes" id="UP000033066"/>
    </source>
</evidence>
<dbReference type="GO" id="GO:0004853">
    <property type="term" value="F:uroporphyrinogen decarboxylase activity"/>
    <property type="evidence" value="ECO:0007669"/>
    <property type="project" value="InterPro"/>
</dbReference>